<sequence length="48" mass="5096">MGGASGLRIGMLEGNKVDGYITVGTGITPIKEIRTVKAVIDDLMQDFN</sequence>
<protein>
    <submittedName>
        <fullName evidence="1">Uncharacterized protein</fullName>
    </submittedName>
</protein>
<proteinExistence type="predicted"/>
<dbReference type="EMBL" id="CP097770">
    <property type="protein sequence ID" value="URJ51867.1"/>
    <property type="molecule type" value="Genomic_DNA"/>
</dbReference>
<dbReference type="AlphaFoldDB" id="A0AAE9ICQ2"/>
<evidence type="ECO:0000313" key="2">
    <source>
        <dbReference type="Proteomes" id="UP001055784"/>
    </source>
</evidence>
<dbReference type="Proteomes" id="UP001055784">
    <property type="component" value="Chromosome"/>
</dbReference>
<reference evidence="1" key="1">
    <citation type="submission" date="2022-11" db="EMBL/GenBank/DDBJ databases">
        <authorList>
            <person name="Vasilchenko N.G."/>
            <person name="Prazdnova E.V."/>
            <person name="Gorovtsov A.V."/>
            <person name="Chistyakov V.A."/>
            <person name="Pak M.L."/>
        </authorList>
    </citation>
    <scope>NUCLEOTIDE SEQUENCE</scope>
    <source>
        <strain evidence="1">R 4.5</strain>
    </source>
</reference>
<accession>A0AAE9ICQ2</accession>
<dbReference type="RefSeq" id="WP_231109365.1">
    <property type="nucleotide sequence ID" value="NZ_CP015423.1"/>
</dbReference>
<gene>
    <name evidence="1" type="ORF">MF626_001319</name>
</gene>
<evidence type="ECO:0000313" key="1">
    <source>
        <dbReference type="EMBL" id="URJ51867.1"/>
    </source>
</evidence>
<organism evidence="1 2">
    <name type="scientific">Paenibacillus polymyxa</name>
    <name type="common">Bacillus polymyxa</name>
    <dbReference type="NCBI Taxonomy" id="1406"/>
    <lineage>
        <taxon>Bacteria</taxon>
        <taxon>Bacillati</taxon>
        <taxon>Bacillota</taxon>
        <taxon>Bacilli</taxon>
        <taxon>Bacillales</taxon>
        <taxon>Paenibacillaceae</taxon>
        <taxon>Paenibacillus</taxon>
    </lineage>
</organism>
<name>A0AAE9ICQ2_PAEPO</name>